<evidence type="ECO:0000313" key="2">
    <source>
        <dbReference type="Proteomes" id="UP000275256"/>
    </source>
</evidence>
<gene>
    <name evidence="1" type="ORF">EAX62_15745</name>
</gene>
<accession>A0A3M0FYC2</accession>
<comment type="caution">
    <text evidence="1">The sequence shown here is derived from an EMBL/GenBank/DDBJ whole genome shotgun (WGS) entry which is preliminary data.</text>
</comment>
<dbReference type="AlphaFoldDB" id="A0A3M0FYC2"/>
<keyword evidence="2" id="KW-1185">Reference proteome</keyword>
<organism evidence="1 2">
    <name type="scientific">Tessaracoccus antarcticus</name>
    <dbReference type="NCBI Taxonomy" id="2479848"/>
    <lineage>
        <taxon>Bacteria</taxon>
        <taxon>Bacillati</taxon>
        <taxon>Actinomycetota</taxon>
        <taxon>Actinomycetes</taxon>
        <taxon>Propionibacteriales</taxon>
        <taxon>Propionibacteriaceae</taxon>
        <taxon>Tessaracoccus</taxon>
    </lineage>
</organism>
<dbReference type="Proteomes" id="UP000275256">
    <property type="component" value="Unassembled WGS sequence"/>
</dbReference>
<evidence type="ECO:0000313" key="1">
    <source>
        <dbReference type="EMBL" id="RMB57488.1"/>
    </source>
</evidence>
<dbReference type="EMBL" id="REFW01000006">
    <property type="protein sequence ID" value="RMB57488.1"/>
    <property type="molecule type" value="Genomic_DNA"/>
</dbReference>
<proteinExistence type="predicted"/>
<sequence>MTSAPAAKADPISQDGGAVSDAAAPLAAGSMRLQKSNGVWVTITPQMQRNAGVVIDTIRATNWSGVSSRDKDRLIVISLMTMAQESTFFTNSRTQMPDSNNDVGPFQQRSLVGWYADGRTQAENIRILNDIPYATRTFIEGHRVAISAPGAAGRVGYIIPGVFQKKNWRTDEMWKVAADVQVPAAKYRYYYEYWRPVVEEMVTLMEGRTPTTVGTVNVYTTAGDHTVNGRKWQTRCEPYSKTIDRCTAKIWSTQVSRVDGQFVQTNAWNFNNLTYLPSTRADWVGNPLATHGEFSSQGRDWKTSCADTWTGPDACRAFIRTTVIESYLDSSGNRRFRDTEKWVFNNVVHFSD</sequence>
<name>A0A3M0FYC2_9ACTN</name>
<reference evidence="1 2" key="1">
    <citation type="submission" date="2018-10" db="EMBL/GenBank/DDBJ databases">
        <title>Tessaracoccus antarcticuss sp. nov., isolated from sediment.</title>
        <authorList>
            <person name="Zhou L.Y."/>
            <person name="Du Z.J."/>
        </authorList>
    </citation>
    <scope>NUCLEOTIDE SEQUENCE [LARGE SCALE GENOMIC DNA]</scope>
    <source>
        <strain evidence="1 2">JDX10</strain>
    </source>
</reference>
<protein>
    <submittedName>
        <fullName evidence="1">Uncharacterized protein</fullName>
    </submittedName>
</protein>